<dbReference type="AlphaFoldDB" id="A0A0A0UTH5"/>
<reference evidence="2" key="1">
    <citation type="journal article" date="2014" name="Genome Biol. Evol.">
        <title>Three classes of plasmid (47-63 kb) carry the type B neurotoxin gene cluster of group II Clostridium botulinum.</title>
        <authorList>
            <person name="Carter A.T."/>
            <person name="Austin J.W."/>
            <person name="Weedmark K.A."/>
            <person name="Corbett C."/>
            <person name="Peck M.W."/>
        </authorList>
    </citation>
    <scope>NUCLEOTIDE SEQUENCE</scope>
    <source>
        <strain evidence="2">Colworth BL151</strain>
        <strain evidence="1">Eklund2B</strain>
        <plasmid evidence="2">pBL151</plasmid>
        <plasmid evidence="1">pEklund2B</plasmid>
    </source>
</reference>
<protein>
    <submittedName>
        <fullName evidence="2">Uncharacterized protein</fullName>
    </submittedName>
</protein>
<keyword evidence="2" id="KW-0614">Plasmid</keyword>
<dbReference type="EMBL" id="KJ776577">
    <property type="protein sequence ID" value="AIW54568.1"/>
    <property type="molecule type" value="Genomic_DNA"/>
</dbReference>
<geneLocation type="plasmid" evidence="2">
    <name>pBL151</name>
</geneLocation>
<organism evidence="2">
    <name type="scientific">Clostridium botulinum</name>
    <dbReference type="NCBI Taxonomy" id="1491"/>
    <lineage>
        <taxon>Bacteria</taxon>
        <taxon>Bacillati</taxon>
        <taxon>Bacillota</taxon>
        <taxon>Clostridia</taxon>
        <taxon>Eubacteriales</taxon>
        <taxon>Clostridiaceae</taxon>
        <taxon>Clostridium</taxon>
    </lineage>
</organism>
<accession>A0A0A0UTH5</accession>
<geneLocation type="plasmid" evidence="1">
    <name>pEklund2B</name>
</geneLocation>
<name>A0A0A0UTH5_CLOBO</name>
<dbReference type="EMBL" id="KJ776576">
    <property type="protein sequence ID" value="AIW54514.1"/>
    <property type="molecule type" value="Genomic_DNA"/>
</dbReference>
<sequence length="53" mass="6722">MYYNFLYEIRSIYFPSFQLHERIHILDQLVNLIFHLQQYFFLLALKIYILCYL</sequence>
<evidence type="ECO:0000313" key="2">
    <source>
        <dbReference type="EMBL" id="AIW54568.1"/>
    </source>
</evidence>
<proteinExistence type="predicted"/>
<evidence type="ECO:0000313" key="1">
    <source>
        <dbReference type="EMBL" id="AIW54514.1"/>
    </source>
</evidence>